<feature type="signal peptide" evidence="1">
    <location>
        <begin position="1"/>
        <end position="23"/>
    </location>
</feature>
<sequence>MKTSKVYLILSGLMIMFSVTAHSITENVSQSESDTARISMLEKALAPQKLDEVATIFAKANKERNGAVQFMLFSDQLKNKFKDSWPSWVSGVSSPWITSYEIKKTAQGKNSWKFKITYQWATASGPFNPPLVQTIVVTPVPKNINSSQKFWITSFNEQ</sequence>
<reference evidence="2 3" key="1">
    <citation type="submission" date="2015-11" db="EMBL/GenBank/DDBJ databases">
        <title>Genomic analysis of 38 Legionella species identifies large and diverse effector repertoires.</title>
        <authorList>
            <person name="Burstein D."/>
            <person name="Amaro F."/>
            <person name="Zusman T."/>
            <person name="Lifshitz Z."/>
            <person name="Cohen O."/>
            <person name="Gilbert J.A."/>
            <person name="Pupko T."/>
            <person name="Shuman H.A."/>
            <person name="Segal G."/>
        </authorList>
    </citation>
    <scope>NUCLEOTIDE SEQUENCE [LARGE SCALE GENOMIC DNA]</scope>
    <source>
        <strain evidence="2 3">WIGA</strain>
    </source>
</reference>
<organism evidence="2 3">
    <name type="scientific">Legionella bozemanae</name>
    <name type="common">Fluoribacter bozemanae</name>
    <dbReference type="NCBI Taxonomy" id="447"/>
    <lineage>
        <taxon>Bacteria</taxon>
        <taxon>Pseudomonadati</taxon>
        <taxon>Pseudomonadota</taxon>
        <taxon>Gammaproteobacteria</taxon>
        <taxon>Legionellales</taxon>
        <taxon>Legionellaceae</taxon>
        <taxon>Legionella</taxon>
    </lineage>
</organism>
<name>A0A0W0S1J9_LEGBO</name>
<comment type="caution">
    <text evidence="2">The sequence shown here is derived from an EMBL/GenBank/DDBJ whole genome shotgun (WGS) entry which is preliminary data.</text>
</comment>
<keyword evidence="1" id="KW-0732">Signal</keyword>
<accession>A0A0W0S1J9</accession>
<dbReference type="PATRIC" id="fig|447.4.peg.141"/>
<proteinExistence type="predicted"/>
<dbReference type="Proteomes" id="UP000054695">
    <property type="component" value="Unassembled WGS sequence"/>
</dbReference>
<dbReference type="STRING" id="447.Lboz_0132"/>
<dbReference type="OrthoDB" id="5637984at2"/>
<evidence type="ECO:0000313" key="2">
    <source>
        <dbReference type="EMBL" id="KTC77179.1"/>
    </source>
</evidence>
<feature type="chain" id="PRO_5006911507" evidence="1">
    <location>
        <begin position="24"/>
        <end position="158"/>
    </location>
</feature>
<evidence type="ECO:0000313" key="3">
    <source>
        <dbReference type="Proteomes" id="UP000054695"/>
    </source>
</evidence>
<keyword evidence="3" id="KW-1185">Reference proteome</keyword>
<protein>
    <submittedName>
        <fullName evidence="2">Uncharacterized protein</fullName>
    </submittedName>
</protein>
<dbReference type="AlphaFoldDB" id="A0A0W0S1J9"/>
<dbReference type="EMBL" id="LNXU01000002">
    <property type="protein sequence ID" value="KTC77179.1"/>
    <property type="molecule type" value="Genomic_DNA"/>
</dbReference>
<dbReference type="RefSeq" id="WP_058457844.1">
    <property type="nucleotide sequence ID" value="NZ_CAAAIY010000003.1"/>
</dbReference>
<evidence type="ECO:0000256" key="1">
    <source>
        <dbReference type="SAM" id="SignalP"/>
    </source>
</evidence>
<gene>
    <name evidence="2" type="ORF">Lboz_0132</name>
</gene>